<organism evidence="1 2">
    <name type="scientific">Hyalomma asiaticum</name>
    <name type="common">Tick</name>
    <dbReference type="NCBI Taxonomy" id="266040"/>
    <lineage>
        <taxon>Eukaryota</taxon>
        <taxon>Metazoa</taxon>
        <taxon>Ecdysozoa</taxon>
        <taxon>Arthropoda</taxon>
        <taxon>Chelicerata</taxon>
        <taxon>Arachnida</taxon>
        <taxon>Acari</taxon>
        <taxon>Parasitiformes</taxon>
        <taxon>Ixodida</taxon>
        <taxon>Ixodoidea</taxon>
        <taxon>Ixodidae</taxon>
        <taxon>Hyalomminae</taxon>
        <taxon>Hyalomma</taxon>
    </lineage>
</organism>
<gene>
    <name evidence="1" type="ORF">HPB50_020164</name>
</gene>
<evidence type="ECO:0000313" key="1">
    <source>
        <dbReference type="EMBL" id="KAH6947587.1"/>
    </source>
</evidence>
<keyword evidence="2" id="KW-1185">Reference proteome</keyword>
<name>A0ACB7TQF6_HYAAI</name>
<sequence>MRPIARPSNGGKIWRHCLRPVLVARAVRVPVEFNYWAKMAAPWPSFAVSFSVRNAPQQTENGIAALGDEYAWHLGSSPRCVPIFFALGIPGPSALSWRR</sequence>
<accession>A0ACB7TQF6</accession>
<reference evidence="1" key="1">
    <citation type="submission" date="2020-05" db="EMBL/GenBank/DDBJ databases">
        <title>Large-scale comparative analyses of tick genomes elucidate their genetic diversity and vector capacities.</title>
        <authorList>
            <person name="Jia N."/>
            <person name="Wang J."/>
            <person name="Shi W."/>
            <person name="Du L."/>
            <person name="Sun Y."/>
            <person name="Zhan W."/>
            <person name="Jiang J."/>
            <person name="Wang Q."/>
            <person name="Zhang B."/>
            <person name="Ji P."/>
            <person name="Sakyi L.B."/>
            <person name="Cui X."/>
            <person name="Yuan T."/>
            <person name="Jiang B."/>
            <person name="Yang W."/>
            <person name="Lam T.T.-Y."/>
            <person name="Chang Q."/>
            <person name="Ding S."/>
            <person name="Wang X."/>
            <person name="Zhu J."/>
            <person name="Ruan X."/>
            <person name="Zhao L."/>
            <person name="Wei J."/>
            <person name="Que T."/>
            <person name="Du C."/>
            <person name="Cheng J."/>
            <person name="Dai P."/>
            <person name="Han X."/>
            <person name="Huang E."/>
            <person name="Gao Y."/>
            <person name="Liu J."/>
            <person name="Shao H."/>
            <person name="Ye R."/>
            <person name="Li L."/>
            <person name="Wei W."/>
            <person name="Wang X."/>
            <person name="Wang C."/>
            <person name="Yang T."/>
            <person name="Huo Q."/>
            <person name="Li W."/>
            <person name="Guo W."/>
            <person name="Chen H."/>
            <person name="Zhou L."/>
            <person name="Ni X."/>
            <person name="Tian J."/>
            <person name="Zhou Y."/>
            <person name="Sheng Y."/>
            <person name="Liu T."/>
            <person name="Pan Y."/>
            <person name="Xia L."/>
            <person name="Li J."/>
            <person name="Zhao F."/>
            <person name="Cao W."/>
        </authorList>
    </citation>
    <scope>NUCLEOTIDE SEQUENCE</scope>
    <source>
        <strain evidence="1">Hyas-2018</strain>
    </source>
</reference>
<protein>
    <submittedName>
        <fullName evidence="1">Uncharacterized protein</fullName>
    </submittedName>
</protein>
<proteinExistence type="predicted"/>
<dbReference type="EMBL" id="CM023481">
    <property type="protein sequence ID" value="KAH6947587.1"/>
    <property type="molecule type" value="Genomic_DNA"/>
</dbReference>
<comment type="caution">
    <text evidence="1">The sequence shown here is derived from an EMBL/GenBank/DDBJ whole genome shotgun (WGS) entry which is preliminary data.</text>
</comment>
<dbReference type="Proteomes" id="UP000821845">
    <property type="component" value="Chromosome 1"/>
</dbReference>
<evidence type="ECO:0000313" key="2">
    <source>
        <dbReference type="Proteomes" id="UP000821845"/>
    </source>
</evidence>